<evidence type="ECO:0008006" key="2">
    <source>
        <dbReference type="Google" id="ProtNLM"/>
    </source>
</evidence>
<reference evidence="1" key="1">
    <citation type="submission" date="2018-02" db="EMBL/GenBank/DDBJ databases">
        <authorList>
            <person name="Cohen D.B."/>
            <person name="Kent A.D."/>
        </authorList>
    </citation>
    <scope>NUCLEOTIDE SEQUENCE</scope>
</reference>
<proteinExistence type="predicted"/>
<protein>
    <recommendedName>
        <fullName evidence="2">Aminotransferase-like plant mobile domain-containing protein</fullName>
    </recommendedName>
</protein>
<dbReference type="EMBL" id="OIVN01004024">
    <property type="protein sequence ID" value="SPD15022.1"/>
    <property type="molecule type" value="Genomic_DNA"/>
</dbReference>
<sequence length="221" mass="25653">MEVSLTKEISKCVESVDSFFIGKLMSIGLVCIRHYHSIRLDLSMLRAALEYWDATPHVFRVNQCKLCPMIEEFAALMNNTDFRFFLLSSKPRRALDILLWTPKMIDITTMLSTDNPVPMILAKTLNGLDDLRDDAYQYFEGSPLLLQMWLYDHLKLLSIPRAPIFAYGPQHYHHRKLTEKPSREFILLLECADHESITWIVPWWRLETVTAQTFILGCGDG</sequence>
<organism evidence="1">
    <name type="scientific">Fagus sylvatica</name>
    <name type="common">Beechnut</name>
    <dbReference type="NCBI Taxonomy" id="28930"/>
    <lineage>
        <taxon>Eukaryota</taxon>
        <taxon>Viridiplantae</taxon>
        <taxon>Streptophyta</taxon>
        <taxon>Embryophyta</taxon>
        <taxon>Tracheophyta</taxon>
        <taxon>Spermatophyta</taxon>
        <taxon>Magnoliopsida</taxon>
        <taxon>eudicotyledons</taxon>
        <taxon>Gunneridae</taxon>
        <taxon>Pentapetalae</taxon>
        <taxon>rosids</taxon>
        <taxon>fabids</taxon>
        <taxon>Fagales</taxon>
        <taxon>Fagaceae</taxon>
        <taxon>Fagus</taxon>
    </lineage>
</organism>
<dbReference type="AlphaFoldDB" id="A0A2N9HRY7"/>
<accession>A0A2N9HRY7</accession>
<evidence type="ECO:0000313" key="1">
    <source>
        <dbReference type="EMBL" id="SPD15022.1"/>
    </source>
</evidence>
<gene>
    <name evidence="1" type="ORF">FSB_LOCUS42904</name>
</gene>
<name>A0A2N9HRY7_FAGSY</name>